<dbReference type="InterPro" id="IPR012337">
    <property type="entry name" value="RNaseH-like_sf"/>
</dbReference>
<dbReference type="PANTHER" id="PTHR13620">
    <property type="entry name" value="3-5 EXONUCLEASE"/>
    <property type="match status" value="1"/>
</dbReference>
<dbReference type="InterPro" id="IPR051132">
    <property type="entry name" value="3-5_Exonuclease_domain"/>
</dbReference>
<keyword evidence="5" id="KW-1185">Reference proteome</keyword>
<dbReference type="GO" id="GO:0006139">
    <property type="term" value="P:nucleobase-containing compound metabolic process"/>
    <property type="evidence" value="ECO:0007669"/>
    <property type="project" value="InterPro"/>
</dbReference>
<reference evidence="4" key="1">
    <citation type="submission" date="2021-02" db="EMBL/GenBank/DDBJ databases">
        <authorList>
            <person name="Dougan E. K."/>
            <person name="Rhodes N."/>
            <person name="Thang M."/>
            <person name="Chan C."/>
        </authorList>
    </citation>
    <scope>NUCLEOTIDE SEQUENCE</scope>
</reference>
<dbReference type="SUPFAM" id="SSF53098">
    <property type="entry name" value="Ribonuclease H-like"/>
    <property type="match status" value="1"/>
</dbReference>
<protein>
    <recommendedName>
        <fullName evidence="3">3'-5' exonuclease domain-containing protein</fullName>
    </recommendedName>
</protein>
<name>A0A812RLE3_9DINO</name>
<dbReference type="GO" id="GO:0005634">
    <property type="term" value="C:nucleus"/>
    <property type="evidence" value="ECO:0007669"/>
    <property type="project" value="TreeGrafter"/>
</dbReference>
<dbReference type="InterPro" id="IPR036397">
    <property type="entry name" value="RNaseH_sf"/>
</dbReference>
<accession>A0A812RLE3</accession>
<dbReference type="Proteomes" id="UP000601435">
    <property type="component" value="Unassembled WGS sequence"/>
</dbReference>
<evidence type="ECO:0000256" key="1">
    <source>
        <dbReference type="ARBA" id="ARBA00022722"/>
    </source>
</evidence>
<dbReference type="PANTHER" id="PTHR13620:SF104">
    <property type="entry name" value="EXONUCLEASE 3'-5' DOMAIN-CONTAINING PROTEIN 2"/>
    <property type="match status" value="1"/>
</dbReference>
<dbReference type="InterPro" id="IPR002562">
    <property type="entry name" value="3'-5'_exonuclease_dom"/>
</dbReference>
<dbReference type="CDD" id="cd06141">
    <property type="entry name" value="WRN_exo"/>
    <property type="match status" value="1"/>
</dbReference>
<evidence type="ECO:0000313" key="5">
    <source>
        <dbReference type="Proteomes" id="UP000601435"/>
    </source>
</evidence>
<feature type="domain" description="3'-5' exonuclease" evidence="3">
    <location>
        <begin position="48"/>
        <end position="223"/>
    </location>
</feature>
<dbReference type="GO" id="GO:0005737">
    <property type="term" value="C:cytoplasm"/>
    <property type="evidence" value="ECO:0007669"/>
    <property type="project" value="TreeGrafter"/>
</dbReference>
<evidence type="ECO:0000256" key="2">
    <source>
        <dbReference type="ARBA" id="ARBA00022801"/>
    </source>
</evidence>
<keyword evidence="2" id="KW-0378">Hydrolase</keyword>
<keyword evidence="1" id="KW-0540">Nuclease</keyword>
<dbReference type="GO" id="GO:0008408">
    <property type="term" value="F:3'-5' exonuclease activity"/>
    <property type="evidence" value="ECO:0007669"/>
    <property type="project" value="InterPro"/>
</dbReference>
<evidence type="ECO:0000313" key="4">
    <source>
        <dbReference type="EMBL" id="CAE7445312.1"/>
    </source>
</evidence>
<organism evidence="4 5">
    <name type="scientific">Symbiodinium necroappetens</name>
    <dbReference type="NCBI Taxonomy" id="1628268"/>
    <lineage>
        <taxon>Eukaryota</taxon>
        <taxon>Sar</taxon>
        <taxon>Alveolata</taxon>
        <taxon>Dinophyceae</taxon>
        <taxon>Suessiales</taxon>
        <taxon>Symbiodiniaceae</taxon>
        <taxon>Symbiodinium</taxon>
    </lineage>
</organism>
<dbReference type="Gene3D" id="3.30.420.10">
    <property type="entry name" value="Ribonuclease H-like superfamily/Ribonuclease H"/>
    <property type="match status" value="1"/>
</dbReference>
<dbReference type="GO" id="GO:0003676">
    <property type="term" value="F:nucleic acid binding"/>
    <property type="evidence" value="ECO:0007669"/>
    <property type="project" value="InterPro"/>
</dbReference>
<gene>
    <name evidence="4" type="ORF">SNEC2469_LOCUS12267</name>
</gene>
<dbReference type="Pfam" id="PF01612">
    <property type="entry name" value="DNA_pol_A_exo1"/>
    <property type="match status" value="1"/>
</dbReference>
<dbReference type="EMBL" id="CAJNJA010019431">
    <property type="protein sequence ID" value="CAE7445312.1"/>
    <property type="molecule type" value="Genomic_DNA"/>
</dbReference>
<dbReference type="AlphaFoldDB" id="A0A812RLE3"/>
<evidence type="ECO:0000259" key="3">
    <source>
        <dbReference type="Pfam" id="PF01612"/>
    </source>
</evidence>
<proteinExistence type="predicted"/>
<comment type="caution">
    <text evidence="4">The sequence shown here is derived from an EMBL/GenBank/DDBJ whole genome shotgun (WGS) entry which is preliminary data.</text>
</comment>
<sequence>MHRAKRAPPAPSLQEWLQGPELEEYPNAVKLVTSPTSPHYKEFLAEAAEAWLAEAQGVKEMQGVAYDIQWTPDFEEGSDNPVALLQLAFPSSGNTYVLQLPLLGSFPSRAKHLFQSPAVLAVGFAANAMDKHKLEISGVQVDEDTFIDVQPWCEAEMGENASVRQGWRVGLKRAACCVLDFDMDKSNTIASSNWNRQELTSAQVEYAAMDVWVALRLYQQLAPVYGTADESSKRPKPAEDWDSWGCRSVRAMATRDRCGEAGRSAFAWNGLAALAAIHLIQPVIGTVVPAAPRPTDSQPCACPDPIYGSDICYEPVCPPGYFRCCATCYEAPCYGLKKDLQLSWRGIYECILCEPGDYCDGCDTFAQCPDNTQANREGPRVSNAGSTRIADCESCAAGMQASFRRDRCVESYSDVCNEEFVQRCIRSCKAEEPSRGKKLTPCEQIKCEVYCAKQWSDDCLAVVGGHCRDLTTIKDSGVIGADGMDAQATVIDCDVDCNGASQLGMAWIILTLLCLHLS</sequence>
<dbReference type="OrthoDB" id="1920326at2759"/>